<gene>
    <name evidence="1" type="ORF">CEXT_604731</name>
</gene>
<dbReference type="EMBL" id="BPLR01015877">
    <property type="protein sequence ID" value="GIY79370.1"/>
    <property type="molecule type" value="Genomic_DNA"/>
</dbReference>
<name>A0AAV4WBB3_CAEEX</name>
<organism evidence="1 2">
    <name type="scientific">Caerostris extrusa</name>
    <name type="common">Bark spider</name>
    <name type="synonym">Caerostris bankana</name>
    <dbReference type="NCBI Taxonomy" id="172846"/>
    <lineage>
        <taxon>Eukaryota</taxon>
        <taxon>Metazoa</taxon>
        <taxon>Ecdysozoa</taxon>
        <taxon>Arthropoda</taxon>
        <taxon>Chelicerata</taxon>
        <taxon>Arachnida</taxon>
        <taxon>Araneae</taxon>
        <taxon>Araneomorphae</taxon>
        <taxon>Entelegynae</taxon>
        <taxon>Araneoidea</taxon>
        <taxon>Araneidae</taxon>
        <taxon>Caerostris</taxon>
    </lineage>
</organism>
<protein>
    <submittedName>
        <fullName evidence="1">Uncharacterized protein</fullName>
    </submittedName>
</protein>
<keyword evidence="2" id="KW-1185">Reference proteome</keyword>
<reference evidence="1 2" key="1">
    <citation type="submission" date="2021-06" db="EMBL/GenBank/DDBJ databases">
        <title>Caerostris extrusa draft genome.</title>
        <authorList>
            <person name="Kono N."/>
            <person name="Arakawa K."/>
        </authorList>
    </citation>
    <scope>NUCLEOTIDE SEQUENCE [LARGE SCALE GENOMIC DNA]</scope>
</reference>
<proteinExistence type="predicted"/>
<accession>A0AAV4WBB3</accession>
<evidence type="ECO:0000313" key="1">
    <source>
        <dbReference type="EMBL" id="GIY79370.1"/>
    </source>
</evidence>
<sequence>MYYQMPIIVYSRFCLSKNCLTEILWQVFDAINEVSHQTLFSKTVDVQPLASKSYYNISSTSLHDRTNDIYSRVDETITMDCLMWNKQY</sequence>
<dbReference type="Proteomes" id="UP001054945">
    <property type="component" value="Unassembled WGS sequence"/>
</dbReference>
<comment type="caution">
    <text evidence="1">The sequence shown here is derived from an EMBL/GenBank/DDBJ whole genome shotgun (WGS) entry which is preliminary data.</text>
</comment>
<evidence type="ECO:0000313" key="2">
    <source>
        <dbReference type="Proteomes" id="UP001054945"/>
    </source>
</evidence>
<dbReference type="AlphaFoldDB" id="A0AAV4WBB3"/>